<dbReference type="Pfam" id="PF00355">
    <property type="entry name" value="Rieske"/>
    <property type="match status" value="1"/>
</dbReference>
<dbReference type="CDD" id="cd03467">
    <property type="entry name" value="Rieske"/>
    <property type="match status" value="1"/>
</dbReference>
<dbReference type="AlphaFoldDB" id="A0AAD7V2N4"/>
<keyword evidence="3" id="KW-0408">Iron</keyword>
<proteinExistence type="predicted"/>
<feature type="domain" description="Rieske" evidence="6">
    <location>
        <begin position="200"/>
        <end position="263"/>
    </location>
</feature>
<evidence type="ECO:0000256" key="4">
    <source>
        <dbReference type="ARBA" id="ARBA00023014"/>
    </source>
</evidence>
<feature type="compositionally biased region" description="Basic residues" evidence="5">
    <location>
        <begin position="115"/>
        <end position="130"/>
    </location>
</feature>
<organism evidence="7 8">
    <name type="scientific">Lichtheimia ornata</name>
    <dbReference type="NCBI Taxonomy" id="688661"/>
    <lineage>
        <taxon>Eukaryota</taxon>
        <taxon>Fungi</taxon>
        <taxon>Fungi incertae sedis</taxon>
        <taxon>Mucoromycota</taxon>
        <taxon>Mucoromycotina</taxon>
        <taxon>Mucoromycetes</taxon>
        <taxon>Mucorales</taxon>
        <taxon>Lichtheimiaceae</taxon>
        <taxon>Lichtheimia</taxon>
    </lineage>
</organism>
<dbReference type="RefSeq" id="XP_058342304.1">
    <property type="nucleotide sequence ID" value="XM_058486969.1"/>
</dbReference>
<evidence type="ECO:0000313" key="7">
    <source>
        <dbReference type="EMBL" id="KAJ8657391.1"/>
    </source>
</evidence>
<accession>A0AAD7V2N4</accession>
<reference evidence="7 8" key="1">
    <citation type="submission" date="2023-03" db="EMBL/GenBank/DDBJ databases">
        <title>Genome sequence of Lichtheimia ornata CBS 291.66.</title>
        <authorList>
            <person name="Mohabir J.T."/>
            <person name="Shea T.P."/>
            <person name="Kurbessoian T."/>
            <person name="Berby B."/>
            <person name="Fontaine J."/>
            <person name="Livny J."/>
            <person name="Gnirke A."/>
            <person name="Stajich J.E."/>
            <person name="Cuomo C.A."/>
        </authorList>
    </citation>
    <scope>NUCLEOTIDE SEQUENCE [LARGE SCALE GENOMIC DNA]</scope>
    <source>
        <strain evidence="7">CBS 291.66</strain>
    </source>
</reference>
<evidence type="ECO:0000256" key="2">
    <source>
        <dbReference type="ARBA" id="ARBA00022723"/>
    </source>
</evidence>
<evidence type="ECO:0000313" key="8">
    <source>
        <dbReference type="Proteomes" id="UP001234581"/>
    </source>
</evidence>
<sequence length="263" mass="29776">MGKHKNAGRSLLESFMYSNGDIGDNGEEEQVPLPDSMRASTLLEQIGKERSWTDDQIDRDLNILDDNRLYFVRDLRALSNHSWTVIELLPLVRDLLRTAVDPDWERRYYKIKDKEKKKKDKKDKKKKKYKKNDFSSNTMQLGEPVIADDDRHESDSSSSSSSSSSASDNQDEKQQKSSASAATAFTGRPIKAVSSSRIHVRTTAGKIYECDRRCPHKGVDLATWGQVLGNKLICTKHNWQFDLDGSGVGPKGRTVHPCSVNDW</sequence>
<dbReference type="Proteomes" id="UP001234581">
    <property type="component" value="Unassembled WGS sequence"/>
</dbReference>
<gene>
    <name evidence="7" type="ORF">O0I10_006947</name>
</gene>
<evidence type="ECO:0000259" key="6">
    <source>
        <dbReference type="PROSITE" id="PS51296"/>
    </source>
</evidence>
<feature type="compositionally biased region" description="Low complexity" evidence="5">
    <location>
        <begin position="156"/>
        <end position="168"/>
    </location>
</feature>
<keyword evidence="2" id="KW-0479">Metal-binding</keyword>
<evidence type="ECO:0000256" key="3">
    <source>
        <dbReference type="ARBA" id="ARBA00023004"/>
    </source>
</evidence>
<keyword evidence="1" id="KW-0001">2Fe-2S</keyword>
<dbReference type="GO" id="GO:0051537">
    <property type="term" value="F:2 iron, 2 sulfur cluster binding"/>
    <property type="evidence" value="ECO:0007669"/>
    <property type="project" value="UniProtKB-KW"/>
</dbReference>
<evidence type="ECO:0000256" key="1">
    <source>
        <dbReference type="ARBA" id="ARBA00022714"/>
    </source>
</evidence>
<feature type="region of interest" description="Disordered" evidence="5">
    <location>
        <begin position="115"/>
        <end position="184"/>
    </location>
</feature>
<keyword evidence="8" id="KW-1185">Reference proteome</keyword>
<protein>
    <recommendedName>
        <fullName evidence="6">Rieske domain-containing protein</fullName>
    </recommendedName>
</protein>
<dbReference type="GO" id="GO:0046872">
    <property type="term" value="F:metal ion binding"/>
    <property type="evidence" value="ECO:0007669"/>
    <property type="project" value="UniProtKB-KW"/>
</dbReference>
<evidence type="ECO:0000256" key="5">
    <source>
        <dbReference type="SAM" id="MobiDB-lite"/>
    </source>
</evidence>
<comment type="caution">
    <text evidence="7">The sequence shown here is derived from an EMBL/GenBank/DDBJ whole genome shotgun (WGS) entry which is preliminary data.</text>
</comment>
<dbReference type="SUPFAM" id="SSF50022">
    <property type="entry name" value="ISP domain"/>
    <property type="match status" value="1"/>
</dbReference>
<dbReference type="EMBL" id="JARTCD010000032">
    <property type="protein sequence ID" value="KAJ8657391.1"/>
    <property type="molecule type" value="Genomic_DNA"/>
</dbReference>
<name>A0AAD7V2N4_9FUNG</name>
<dbReference type="PROSITE" id="PS51296">
    <property type="entry name" value="RIESKE"/>
    <property type="match status" value="1"/>
</dbReference>
<dbReference type="InterPro" id="IPR036922">
    <property type="entry name" value="Rieske_2Fe-2S_sf"/>
</dbReference>
<dbReference type="GeneID" id="83214356"/>
<dbReference type="Gene3D" id="2.102.10.10">
    <property type="entry name" value="Rieske [2Fe-2S] iron-sulphur domain"/>
    <property type="match status" value="1"/>
</dbReference>
<dbReference type="InterPro" id="IPR017941">
    <property type="entry name" value="Rieske_2Fe-2S"/>
</dbReference>
<keyword evidence="4" id="KW-0411">Iron-sulfur</keyword>